<feature type="domain" description="Crinkler effector protein N-terminal" evidence="4">
    <location>
        <begin position="5"/>
        <end position="97"/>
    </location>
</feature>
<dbReference type="EMBL" id="JAAAXW010000576">
    <property type="protein sequence ID" value="KAF9536721.1"/>
    <property type="molecule type" value="Genomic_DNA"/>
</dbReference>
<dbReference type="Pfam" id="PF20147">
    <property type="entry name" value="Crinkler"/>
    <property type="match status" value="1"/>
</dbReference>
<gene>
    <name evidence="5" type="ORF">EC957_009872</name>
</gene>
<evidence type="ECO:0000256" key="2">
    <source>
        <dbReference type="ARBA" id="ARBA00004613"/>
    </source>
</evidence>
<evidence type="ECO:0000259" key="4">
    <source>
        <dbReference type="Pfam" id="PF20147"/>
    </source>
</evidence>
<comment type="subcellular location">
    <subcellularLocation>
        <location evidence="1">Host cell</location>
    </subcellularLocation>
    <subcellularLocation>
        <location evidence="2">Secreted</location>
    </subcellularLocation>
</comment>
<dbReference type="GO" id="GO:0043657">
    <property type="term" value="C:host cell"/>
    <property type="evidence" value="ECO:0007669"/>
    <property type="project" value="UniProtKB-SubCell"/>
</dbReference>
<sequence>MADNLTLFCLVDGVATTNAFPVEIESTKTIGDLKKFIKKENTPEFDDFAPDKLTLWRVSIPDNKQGSAITIDALDDKTELNNPRTRLSKLFSESPDDNTPCTCSNSITAIVGTRDGSMYENYVIFRVQSYSVLAIMVSNAHISC</sequence>
<name>A0A9P6EV68_9FUNG</name>
<evidence type="ECO:0000313" key="5">
    <source>
        <dbReference type="EMBL" id="KAF9536721.1"/>
    </source>
</evidence>
<organism evidence="5 6">
    <name type="scientific">Mortierella hygrophila</name>
    <dbReference type="NCBI Taxonomy" id="979708"/>
    <lineage>
        <taxon>Eukaryota</taxon>
        <taxon>Fungi</taxon>
        <taxon>Fungi incertae sedis</taxon>
        <taxon>Mucoromycota</taxon>
        <taxon>Mortierellomycotina</taxon>
        <taxon>Mortierellomycetes</taxon>
        <taxon>Mortierellales</taxon>
        <taxon>Mortierellaceae</taxon>
        <taxon>Mortierella</taxon>
    </lineage>
</organism>
<evidence type="ECO:0000256" key="3">
    <source>
        <dbReference type="ARBA" id="ARBA00022525"/>
    </source>
</evidence>
<accession>A0A9P6EV68</accession>
<proteinExistence type="predicted"/>
<dbReference type="AlphaFoldDB" id="A0A9P6EV68"/>
<keyword evidence="6" id="KW-1185">Reference proteome</keyword>
<dbReference type="InterPro" id="IPR045379">
    <property type="entry name" value="Crinkler_N"/>
</dbReference>
<protein>
    <recommendedName>
        <fullName evidence="4">Crinkler effector protein N-terminal domain-containing protein</fullName>
    </recommendedName>
</protein>
<dbReference type="GO" id="GO:0005576">
    <property type="term" value="C:extracellular region"/>
    <property type="evidence" value="ECO:0007669"/>
    <property type="project" value="UniProtKB-SubCell"/>
</dbReference>
<evidence type="ECO:0000313" key="6">
    <source>
        <dbReference type="Proteomes" id="UP000723463"/>
    </source>
</evidence>
<dbReference type="Proteomes" id="UP000723463">
    <property type="component" value="Unassembled WGS sequence"/>
</dbReference>
<keyword evidence="3" id="KW-0964">Secreted</keyword>
<comment type="caution">
    <text evidence="5">The sequence shown here is derived from an EMBL/GenBank/DDBJ whole genome shotgun (WGS) entry which is preliminary data.</text>
</comment>
<evidence type="ECO:0000256" key="1">
    <source>
        <dbReference type="ARBA" id="ARBA00004340"/>
    </source>
</evidence>
<reference evidence="5" key="1">
    <citation type="journal article" date="2020" name="Fungal Divers.">
        <title>Resolving the Mortierellaceae phylogeny through synthesis of multi-gene phylogenetics and phylogenomics.</title>
        <authorList>
            <person name="Vandepol N."/>
            <person name="Liber J."/>
            <person name="Desiro A."/>
            <person name="Na H."/>
            <person name="Kennedy M."/>
            <person name="Barry K."/>
            <person name="Grigoriev I.V."/>
            <person name="Miller A.N."/>
            <person name="O'Donnell K."/>
            <person name="Stajich J.E."/>
            <person name="Bonito G."/>
        </authorList>
    </citation>
    <scope>NUCLEOTIDE SEQUENCE</scope>
    <source>
        <strain evidence="5">NRRL 2591</strain>
    </source>
</reference>